<evidence type="ECO:0000313" key="2">
    <source>
        <dbReference type="EMBL" id="ABX81073.1"/>
    </source>
</evidence>
<sequence length="46" mass="5274">MEGFDVSLVPTIFLAFQGIVIGLFVLVHIFLGRKRGVVKTFLVFYW</sequence>
<proteinExistence type="predicted"/>
<dbReference type="EMBL" id="CP000896">
    <property type="protein sequence ID" value="ABX81073.1"/>
    <property type="molecule type" value="Genomic_DNA"/>
</dbReference>
<dbReference type="KEGG" id="acl:ACL_0454"/>
<accession>A9NFE3</accession>
<gene>
    <name evidence="2" type="ordered locus">ACL_0454</name>
</gene>
<protein>
    <submittedName>
        <fullName evidence="2">Uncharacterized protein</fullName>
    </submittedName>
</protein>
<keyword evidence="1" id="KW-0472">Membrane</keyword>
<dbReference type="HOGENOM" id="CLU_3178884_0_0_14"/>
<dbReference type="Proteomes" id="UP000008558">
    <property type="component" value="Chromosome"/>
</dbReference>
<reference evidence="2 3" key="1">
    <citation type="journal article" date="2011" name="J. Bacteriol.">
        <title>Complete genome and proteome of Acholeplasma laidlawii.</title>
        <authorList>
            <person name="Lazarev V.N."/>
            <person name="Levitskii S.A."/>
            <person name="Basovskii Y.I."/>
            <person name="Chukin M.M."/>
            <person name="Akopian T.A."/>
            <person name="Vereshchagin V.V."/>
            <person name="Kostrjukova E.S."/>
            <person name="Kovaleva G.Y."/>
            <person name="Kazanov M.D."/>
            <person name="Malko D.B."/>
            <person name="Vitreschak A.G."/>
            <person name="Sernova N.V."/>
            <person name="Gelfand M.S."/>
            <person name="Demina I.A."/>
            <person name="Serebryakova M.V."/>
            <person name="Galyamina M.A."/>
            <person name="Vtyurin N.N."/>
            <person name="Rogov S.I."/>
            <person name="Alexeev D.G."/>
            <person name="Ladygina V.G."/>
            <person name="Govorun V.M."/>
        </authorList>
    </citation>
    <scope>NUCLEOTIDE SEQUENCE [LARGE SCALE GENOMIC DNA]</scope>
    <source>
        <strain evidence="2 3">PG-8A</strain>
    </source>
</reference>
<feature type="transmembrane region" description="Helical" evidence="1">
    <location>
        <begin position="12"/>
        <end position="31"/>
    </location>
</feature>
<evidence type="ECO:0000256" key="1">
    <source>
        <dbReference type="SAM" id="Phobius"/>
    </source>
</evidence>
<organism evidence="2 3">
    <name type="scientific">Acholeplasma laidlawii (strain PG-8A)</name>
    <dbReference type="NCBI Taxonomy" id="441768"/>
    <lineage>
        <taxon>Bacteria</taxon>
        <taxon>Bacillati</taxon>
        <taxon>Mycoplasmatota</taxon>
        <taxon>Mollicutes</taxon>
        <taxon>Acholeplasmatales</taxon>
        <taxon>Acholeplasmataceae</taxon>
        <taxon>Acholeplasma</taxon>
    </lineage>
</organism>
<dbReference type="AlphaFoldDB" id="A9NFE3"/>
<evidence type="ECO:0000313" key="3">
    <source>
        <dbReference type="Proteomes" id="UP000008558"/>
    </source>
</evidence>
<name>A9NFE3_ACHLI</name>
<keyword evidence="3" id="KW-1185">Reference proteome</keyword>
<keyword evidence="1" id="KW-0812">Transmembrane</keyword>
<keyword evidence="1" id="KW-1133">Transmembrane helix</keyword>